<keyword evidence="3" id="KW-0472">Membrane</keyword>
<dbReference type="FunFam" id="2.60.40.10:FF:000283">
    <property type="entry name" value="Immunoglobulin kappa constant"/>
    <property type="match status" value="1"/>
</dbReference>
<dbReference type="Ensembl" id="ENSPKIT00000007829.1">
    <property type="protein sequence ID" value="ENSPKIP00000027065.1"/>
    <property type="gene ID" value="ENSPKIG00000009283.1"/>
</dbReference>
<dbReference type="InterPro" id="IPR013783">
    <property type="entry name" value="Ig-like_fold"/>
</dbReference>
<dbReference type="AlphaFoldDB" id="A0A3B3SA13"/>
<dbReference type="SMART" id="SM00407">
    <property type="entry name" value="IGc1"/>
    <property type="match status" value="1"/>
</dbReference>
<evidence type="ECO:0000259" key="4">
    <source>
        <dbReference type="PROSITE" id="PS50835"/>
    </source>
</evidence>
<organism evidence="5 6">
    <name type="scientific">Paramormyrops kingsleyae</name>
    <dbReference type="NCBI Taxonomy" id="1676925"/>
    <lineage>
        <taxon>Eukaryota</taxon>
        <taxon>Metazoa</taxon>
        <taxon>Chordata</taxon>
        <taxon>Craniata</taxon>
        <taxon>Vertebrata</taxon>
        <taxon>Euteleostomi</taxon>
        <taxon>Actinopterygii</taxon>
        <taxon>Neopterygii</taxon>
        <taxon>Teleostei</taxon>
        <taxon>Osteoglossocephala</taxon>
        <taxon>Osteoglossomorpha</taxon>
        <taxon>Osteoglossiformes</taxon>
        <taxon>Mormyridae</taxon>
        <taxon>Paramormyrops</taxon>
    </lineage>
</organism>
<protein>
    <recommendedName>
        <fullName evidence="4">Ig-like domain-containing protein</fullName>
    </recommendedName>
</protein>
<dbReference type="InterPro" id="IPR003597">
    <property type="entry name" value="Ig_C1-set"/>
</dbReference>
<evidence type="ECO:0000256" key="3">
    <source>
        <dbReference type="SAM" id="Phobius"/>
    </source>
</evidence>
<keyword evidence="6" id="KW-1185">Reference proteome</keyword>
<dbReference type="InterPro" id="IPR036179">
    <property type="entry name" value="Ig-like_dom_sf"/>
</dbReference>
<reference evidence="5" key="1">
    <citation type="submission" date="2025-08" db="UniProtKB">
        <authorList>
            <consortium name="Ensembl"/>
        </authorList>
    </citation>
    <scope>IDENTIFICATION</scope>
</reference>
<evidence type="ECO:0000256" key="2">
    <source>
        <dbReference type="ARBA" id="ARBA00023319"/>
    </source>
</evidence>
<feature type="transmembrane region" description="Helical" evidence="3">
    <location>
        <begin position="263"/>
        <end position="286"/>
    </location>
</feature>
<accession>A0A3B3SA13</accession>
<keyword evidence="3" id="KW-0812">Transmembrane</keyword>
<reference evidence="5" key="2">
    <citation type="submission" date="2025-09" db="UniProtKB">
        <authorList>
            <consortium name="Ensembl"/>
        </authorList>
    </citation>
    <scope>IDENTIFICATION</scope>
</reference>
<dbReference type="STRING" id="1676925.ENSPKIP00000027065"/>
<dbReference type="SUPFAM" id="SSF48726">
    <property type="entry name" value="Immunoglobulin"/>
    <property type="match status" value="2"/>
</dbReference>
<dbReference type="InterPro" id="IPR050380">
    <property type="entry name" value="Immune_Resp_Modulators"/>
</dbReference>
<proteinExistence type="predicted"/>
<evidence type="ECO:0000313" key="5">
    <source>
        <dbReference type="Ensembl" id="ENSPKIP00000027065.1"/>
    </source>
</evidence>
<keyword evidence="2" id="KW-0393">Immunoglobulin domain</keyword>
<evidence type="ECO:0000256" key="1">
    <source>
        <dbReference type="ARBA" id="ARBA00023157"/>
    </source>
</evidence>
<dbReference type="GeneTree" id="ENSGT00940000164625"/>
<keyword evidence="3" id="KW-1133">Transmembrane helix</keyword>
<dbReference type="Proteomes" id="UP000261540">
    <property type="component" value="Unplaced"/>
</dbReference>
<sequence>MGRSKIVTQLPSEYISVKQDYIPVQIVLTKLSINNNLEYMYWYRQRLGRGLELIAYILTKGEPTFESHFKKEKYAIEKSETLSGSFTIRTLRAEDAAVAWQPSRPLMYHGASGTEVFGSGTKLTVLGTKISYPKVKILPPSKQEIEHNRVTLVCVVTSFFPDHVTVKWYINDHLENSRAITDDIATRSGQTYSITSRLRVSLKLWYSSKYSFTCSVNFFNGNHSEEFRASVQGDTGESAECRSWITMWTCTSKVKTDGNMAKFSYLLFLAKSTLFSLFVTVFMFRLKVSDWLMNRKHF</sequence>
<dbReference type="PROSITE" id="PS50835">
    <property type="entry name" value="IG_LIKE"/>
    <property type="match status" value="1"/>
</dbReference>
<keyword evidence="1" id="KW-1015">Disulfide bond</keyword>
<feature type="domain" description="Ig-like" evidence="4">
    <location>
        <begin position="133"/>
        <end position="232"/>
    </location>
</feature>
<dbReference type="InterPro" id="IPR007110">
    <property type="entry name" value="Ig-like_dom"/>
</dbReference>
<dbReference type="Pfam" id="PF07654">
    <property type="entry name" value="C1-set"/>
    <property type="match status" value="1"/>
</dbReference>
<name>A0A3B3SA13_9TELE</name>
<dbReference type="Gene3D" id="2.60.40.10">
    <property type="entry name" value="Immunoglobulins"/>
    <property type="match status" value="2"/>
</dbReference>
<evidence type="ECO:0000313" key="6">
    <source>
        <dbReference type="Proteomes" id="UP000261540"/>
    </source>
</evidence>
<dbReference type="PANTHER" id="PTHR23411">
    <property type="entry name" value="TAPASIN"/>
    <property type="match status" value="1"/>
</dbReference>